<keyword evidence="10" id="KW-1185">Reference proteome</keyword>
<dbReference type="AlphaFoldDB" id="A0A0P9DCH8"/>
<dbReference type="InterPro" id="IPR003594">
    <property type="entry name" value="HATPase_dom"/>
</dbReference>
<dbReference type="GO" id="GO:0000155">
    <property type="term" value="F:phosphorelay sensor kinase activity"/>
    <property type="evidence" value="ECO:0007669"/>
    <property type="project" value="InterPro"/>
</dbReference>
<dbReference type="PANTHER" id="PTHR43304:SF1">
    <property type="entry name" value="PAC DOMAIN-CONTAINING PROTEIN"/>
    <property type="match status" value="1"/>
</dbReference>
<evidence type="ECO:0000259" key="8">
    <source>
        <dbReference type="PROSITE" id="PS50113"/>
    </source>
</evidence>
<dbReference type="Pfam" id="PF02518">
    <property type="entry name" value="HATPase_c"/>
    <property type="match status" value="1"/>
</dbReference>
<dbReference type="SUPFAM" id="SSF55874">
    <property type="entry name" value="ATPase domain of HSP90 chaperone/DNA topoisomerase II/histidine kinase"/>
    <property type="match status" value="1"/>
</dbReference>
<dbReference type="EMBL" id="LJCR01001530">
    <property type="protein sequence ID" value="KPV50200.1"/>
    <property type="molecule type" value="Genomic_DNA"/>
</dbReference>
<dbReference type="SMART" id="SM00388">
    <property type="entry name" value="HisKA"/>
    <property type="match status" value="1"/>
</dbReference>
<keyword evidence="5" id="KW-0418">Kinase</keyword>
<dbReference type="SUPFAM" id="SSF47384">
    <property type="entry name" value="Homodimeric domain of signal transducing histidine kinase"/>
    <property type="match status" value="1"/>
</dbReference>
<keyword evidence="3" id="KW-0597">Phosphoprotein</keyword>
<gene>
    <name evidence="9" type="ORF">SE17_28345</name>
</gene>
<dbReference type="InterPro" id="IPR005467">
    <property type="entry name" value="His_kinase_dom"/>
</dbReference>
<dbReference type="Proteomes" id="UP000050509">
    <property type="component" value="Unassembled WGS sequence"/>
</dbReference>
<dbReference type="SMART" id="SM00387">
    <property type="entry name" value="HATPase_c"/>
    <property type="match status" value="1"/>
</dbReference>
<dbReference type="InterPro" id="IPR004358">
    <property type="entry name" value="Sig_transdc_His_kin-like_C"/>
</dbReference>
<dbReference type="InterPro" id="IPR052162">
    <property type="entry name" value="Sensor_kinase/Photoreceptor"/>
</dbReference>
<dbReference type="Gene3D" id="3.30.450.20">
    <property type="entry name" value="PAS domain"/>
    <property type="match status" value="1"/>
</dbReference>
<dbReference type="Gene3D" id="1.10.287.130">
    <property type="match status" value="1"/>
</dbReference>
<dbReference type="PANTHER" id="PTHR43304">
    <property type="entry name" value="PHYTOCHROME-LIKE PROTEIN CPH1"/>
    <property type="match status" value="1"/>
</dbReference>
<dbReference type="SMART" id="SM00086">
    <property type="entry name" value="PAC"/>
    <property type="match status" value="1"/>
</dbReference>
<sequence length="295" mass="32922">LEQKGSWKGEVVHYRNNGAPLNVLSSVAQLKDASGKLIGLVLVNRDITERKRIEMALRAQTQELQRSNADLEQFAYIASHDLQEPLRMVASYTELLRERYAGQLDARADKFINYAVDGARRMQLLVNDLLSYSRIGTQGKPFEPTDTEFILKRVLSSIALKIRETDAQIAFGHLPVVPADPIQIGQLFQNLISNAIKFRGNDAPRITVAAHQLGGGMWQFSVADNGIGIDSEYAQRIFQIFQRLHERATYPGSGIGLAIAKKIVERHGGKIWFESEAGHGATFHFTLPGAQENER</sequence>
<comment type="caution">
    <text evidence="9">The sequence shown here is derived from an EMBL/GenBank/DDBJ whole genome shotgun (WGS) entry which is preliminary data.</text>
</comment>
<feature type="non-terminal residue" evidence="9">
    <location>
        <position position="1"/>
    </location>
</feature>
<dbReference type="InterPro" id="IPR036097">
    <property type="entry name" value="HisK_dim/P_sf"/>
</dbReference>
<name>A0A0P9DCH8_9CHLR</name>
<dbReference type="Gene3D" id="3.30.565.10">
    <property type="entry name" value="Histidine kinase-like ATPase, C-terminal domain"/>
    <property type="match status" value="1"/>
</dbReference>
<dbReference type="Pfam" id="PF00512">
    <property type="entry name" value="HisKA"/>
    <property type="match status" value="1"/>
</dbReference>
<evidence type="ECO:0000256" key="5">
    <source>
        <dbReference type="ARBA" id="ARBA00022777"/>
    </source>
</evidence>
<proteinExistence type="predicted"/>
<dbReference type="PROSITE" id="PS50109">
    <property type="entry name" value="HIS_KIN"/>
    <property type="match status" value="1"/>
</dbReference>
<feature type="domain" description="PAC" evidence="8">
    <location>
        <begin position="7"/>
        <end position="59"/>
    </location>
</feature>
<keyword evidence="6" id="KW-0902">Two-component regulatory system</keyword>
<dbReference type="InterPro" id="IPR000700">
    <property type="entry name" value="PAS-assoc_C"/>
</dbReference>
<accession>A0A0P9DCH8</accession>
<comment type="catalytic activity">
    <reaction evidence="1">
        <text>ATP + protein L-histidine = ADP + protein N-phospho-L-histidine.</text>
        <dbReference type="EC" id="2.7.13.3"/>
    </reaction>
</comment>
<dbReference type="FunFam" id="3.30.565.10:FF:000006">
    <property type="entry name" value="Sensor histidine kinase WalK"/>
    <property type="match status" value="1"/>
</dbReference>
<dbReference type="SUPFAM" id="SSF55785">
    <property type="entry name" value="PYP-like sensor domain (PAS domain)"/>
    <property type="match status" value="1"/>
</dbReference>
<evidence type="ECO:0000259" key="7">
    <source>
        <dbReference type="PROSITE" id="PS50109"/>
    </source>
</evidence>
<keyword evidence="4" id="KW-0808">Transferase</keyword>
<evidence type="ECO:0000256" key="2">
    <source>
        <dbReference type="ARBA" id="ARBA00012438"/>
    </source>
</evidence>
<feature type="domain" description="Histidine kinase" evidence="7">
    <location>
        <begin position="77"/>
        <end position="291"/>
    </location>
</feature>
<evidence type="ECO:0000256" key="1">
    <source>
        <dbReference type="ARBA" id="ARBA00000085"/>
    </source>
</evidence>
<dbReference type="InterPro" id="IPR003661">
    <property type="entry name" value="HisK_dim/P_dom"/>
</dbReference>
<evidence type="ECO:0000256" key="6">
    <source>
        <dbReference type="ARBA" id="ARBA00023012"/>
    </source>
</evidence>
<dbReference type="InterPro" id="IPR036890">
    <property type="entry name" value="HATPase_C_sf"/>
</dbReference>
<protein>
    <recommendedName>
        <fullName evidence="2">histidine kinase</fullName>
        <ecNumber evidence="2">2.7.13.3</ecNumber>
    </recommendedName>
</protein>
<dbReference type="EC" id="2.7.13.3" evidence="2"/>
<evidence type="ECO:0000313" key="10">
    <source>
        <dbReference type="Proteomes" id="UP000050509"/>
    </source>
</evidence>
<evidence type="ECO:0000256" key="4">
    <source>
        <dbReference type="ARBA" id="ARBA00022679"/>
    </source>
</evidence>
<dbReference type="InterPro" id="IPR001610">
    <property type="entry name" value="PAC"/>
</dbReference>
<organism evidence="9 10">
    <name type="scientific">Kouleothrix aurantiaca</name>
    <dbReference type="NCBI Taxonomy" id="186479"/>
    <lineage>
        <taxon>Bacteria</taxon>
        <taxon>Bacillati</taxon>
        <taxon>Chloroflexota</taxon>
        <taxon>Chloroflexia</taxon>
        <taxon>Chloroflexales</taxon>
        <taxon>Roseiflexineae</taxon>
        <taxon>Roseiflexaceae</taxon>
        <taxon>Kouleothrix</taxon>
    </lineage>
</organism>
<dbReference type="CDD" id="cd00082">
    <property type="entry name" value="HisKA"/>
    <property type="match status" value="1"/>
</dbReference>
<evidence type="ECO:0000313" key="9">
    <source>
        <dbReference type="EMBL" id="KPV50200.1"/>
    </source>
</evidence>
<dbReference type="PRINTS" id="PR00344">
    <property type="entry name" value="BCTRLSENSOR"/>
</dbReference>
<evidence type="ECO:0000256" key="3">
    <source>
        <dbReference type="ARBA" id="ARBA00022553"/>
    </source>
</evidence>
<dbReference type="PROSITE" id="PS50113">
    <property type="entry name" value="PAC"/>
    <property type="match status" value="1"/>
</dbReference>
<dbReference type="InterPro" id="IPR035965">
    <property type="entry name" value="PAS-like_dom_sf"/>
</dbReference>
<reference evidence="9 10" key="1">
    <citation type="submission" date="2015-09" db="EMBL/GenBank/DDBJ databases">
        <title>Draft genome sequence of Kouleothrix aurantiaca JCM 19913.</title>
        <authorList>
            <person name="Hemp J."/>
        </authorList>
    </citation>
    <scope>NUCLEOTIDE SEQUENCE [LARGE SCALE GENOMIC DNA]</scope>
    <source>
        <strain evidence="9 10">COM-B</strain>
    </source>
</reference>